<feature type="signal peptide" evidence="1">
    <location>
        <begin position="1"/>
        <end position="17"/>
    </location>
</feature>
<evidence type="ECO:0000313" key="3">
    <source>
        <dbReference type="Proteomes" id="UP000799444"/>
    </source>
</evidence>
<organism evidence="2 3">
    <name type="scientific">Polyplosphaeria fusca</name>
    <dbReference type="NCBI Taxonomy" id="682080"/>
    <lineage>
        <taxon>Eukaryota</taxon>
        <taxon>Fungi</taxon>
        <taxon>Dikarya</taxon>
        <taxon>Ascomycota</taxon>
        <taxon>Pezizomycotina</taxon>
        <taxon>Dothideomycetes</taxon>
        <taxon>Pleosporomycetidae</taxon>
        <taxon>Pleosporales</taxon>
        <taxon>Tetraplosphaeriaceae</taxon>
        <taxon>Polyplosphaeria</taxon>
    </lineage>
</organism>
<dbReference type="EMBL" id="ML996105">
    <property type="protein sequence ID" value="KAF2739123.1"/>
    <property type="molecule type" value="Genomic_DNA"/>
</dbReference>
<dbReference type="Proteomes" id="UP000799444">
    <property type="component" value="Unassembled WGS sequence"/>
</dbReference>
<keyword evidence="1" id="KW-0732">Signal</keyword>
<sequence>MPSYALILSLLAGLAAADGITLQLFDGPSCNQDSLHPDGVVANVASNPGADKDGSGCVAHEFNSSRAIDISPGFQCNLYSDASCQNFLYAVTAQDGCDGGPGGGVICFNQALFENPFAESSAQITVGNKVLTSNSYVSNTVSDGIGNACGNNGCDPTNKASAAFIHFNQEGTQTVSVSGNYDNGDQRDYMKGLLLDVLEKTKTNMQVDTRGSAETDDITVDVFSFYQVVINDKNGNNQAQMSITLDVTTNPAKEGDCGIVGTIEGAALGEVPAVGGLLAKAFELTCEKAG</sequence>
<protein>
    <submittedName>
        <fullName evidence="2">Uncharacterized protein</fullName>
    </submittedName>
</protein>
<keyword evidence="3" id="KW-1185">Reference proteome</keyword>
<accession>A0A9P4V7B2</accession>
<evidence type="ECO:0000313" key="2">
    <source>
        <dbReference type="EMBL" id="KAF2739123.1"/>
    </source>
</evidence>
<dbReference type="OrthoDB" id="5350342at2759"/>
<proteinExistence type="predicted"/>
<comment type="caution">
    <text evidence="2">The sequence shown here is derived from an EMBL/GenBank/DDBJ whole genome shotgun (WGS) entry which is preliminary data.</text>
</comment>
<feature type="chain" id="PRO_5040304284" evidence="1">
    <location>
        <begin position="18"/>
        <end position="290"/>
    </location>
</feature>
<reference evidence="2" key="1">
    <citation type="journal article" date="2020" name="Stud. Mycol.">
        <title>101 Dothideomycetes genomes: a test case for predicting lifestyles and emergence of pathogens.</title>
        <authorList>
            <person name="Haridas S."/>
            <person name="Albert R."/>
            <person name="Binder M."/>
            <person name="Bloem J."/>
            <person name="Labutti K."/>
            <person name="Salamov A."/>
            <person name="Andreopoulos B."/>
            <person name="Baker S."/>
            <person name="Barry K."/>
            <person name="Bills G."/>
            <person name="Bluhm B."/>
            <person name="Cannon C."/>
            <person name="Castanera R."/>
            <person name="Culley D."/>
            <person name="Daum C."/>
            <person name="Ezra D."/>
            <person name="Gonzalez J."/>
            <person name="Henrissat B."/>
            <person name="Kuo A."/>
            <person name="Liang C."/>
            <person name="Lipzen A."/>
            <person name="Lutzoni F."/>
            <person name="Magnuson J."/>
            <person name="Mondo S."/>
            <person name="Nolan M."/>
            <person name="Ohm R."/>
            <person name="Pangilinan J."/>
            <person name="Park H.-J."/>
            <person name="Ramirez L."/>
            <person name="Alfaro M."/>
            <person name="Sun H."/>
            <person name="Tritt A."/>
            <person name="Yoshinaga Y."/>
            <person name="Zwiers L.-H."/>
            <person name="Turgeon B."/>
            <person name="Goodwin S."/>
            <person name="Spatafora J."/>
            <person name="Crous P."/>
            <person name="Grigoriev I."/>
        </authorList>
    </citation>
    <scope>NUCLEOTIDE SEQUENCE</scope>
    <source>
        <strain evidence="2">CBS 125425</strain>
    </source>
</reference>
<dbReference type="AlphaFoldDB" id="A0A9P4V7B2"/>
<name>A0A9P4V7B2_9PLEO</name>
<gene>
    <name evidence="2" type="ORF">EJ04DRAFT_519650</name>
</gene>
<evidence type="ECO:0000256" key="1">
    <source>
        <dbReference type="SAM" id="SignalP"/>
    </source>
</evidence>